<sequence length="277" mass="33443">MKYLFIVFGLFVLVGCQSSIEKNKYIEELQLSEAQVVKQDSIITQYATNGAHQYHYYLDMNKWQTNLDEGLKQDSTVAYLWQQKAMPYFKNRKYEVGMEYLDKAVRYDVKRYLSYRAFIKCVFLKTYKDAIADFEECLIRWGDRYEMDHTYTFYIGLSYLQLNEFDTAEQYFLRAVEKQKEVFQDIHHVDLFYLGIIKYEQELYQEAIDYFDKAIKEYKEFSDAYYYKALCQDKLNDNVANDTFKLFVEYNKMGYSINEANAIYELYPYQIKPKSQR</sequence>
<dbReference type="InterPro" id="IPR019734">
    <property type="entry name" value="TPR_rpt"/>
</dbReference>
<dbReference type="EMBL" id="FOFY01000014">
    <property type="protein sequence ID" value="SER37314.1"/>
    <property type="molecule type" value="Genomic_DNA"/>
</dbReference>
<keyword evidence="2 3" id="KW-0802">TPR repeat</keyword>
<dbReference type="PANTHER" id="PTHR44943">
    <property type="entry name" value="CELLULOSE SYNTHASE OPERON PROTEIN C"/>
    <property type="match status" value="1"/>
</dbReference>
<dbReference type="AlphaFoldDB" id="A0AAJ4W5Z2"/>
<reference evidence="4 5" key="1">
    <citation type="submission" date="2016-10" db="EMBL/GenBank/DDBJ databases">
        <authorList>
            <person name="Varghese N."/>
            <person name="Submissions S."/>
        </authorList>
    </citation>
    <scope>NUCLEOTIDE SEQUENCE [LARGE SCALE GENOMIC DNA]</scope>
    <source>
        <strain evidence="5">DSM 19823 / KCTC 23066 / CCTCC M 208030 / D25</strain>
    </source>
</reference>
<protein>
    <submittedName>
        <fullName evidence="4">Tetratricopeptide repeat-containing protein</fullName>
    </submittedName>
</protein>
<evidence type="ECO:0000313" key="4">
    <source>
        <dbReference type="EMBL" id="SER37314.1"/>
    </source>
</evidence>
<dbReference type="KEGG" id="mpw:MPR_3035"/>
<dbReference type="InterPro" id="IPR011990">
    <property type="entry name" value="TPR-like_helical_dom_sf"/>
</dbReference>
<evidence type="ECO:0000256" key="2">
    <source>
        <dbReference type="ARBA" id="ARBA00022803"/>
    </source>
</evidence>
<accession>A0AAJ4W5Z2</accession>
<evidence type="ECO:0000313" key="5">
    <source>
        <dbReference type="Proteomes" id="UP000183496"/>
    </source>
</evidence>
<name>A0AAJ4W5Z2_MYRPR</name>
<dbReference type="Gene3D" id="1.25.40.10">
    <property type="entry name" value="Tetratricopeptide repeat domain"/>
    <property type="match status" value="2"/>
</dbReference>
<dbReference type="PROSITE" id="PS50005">
    <property type="entry name" value="TPR"/>
    <property type="match status" value="1"/>
</dbReference>
<proteinExistence type="predicted"/>
<dbReference type="Proteomes" id="UP000183496">
    <property type="component" value="Unassembled WGS sequence"/>
</dbReference>
<dbReference type="InterPro" id="IPR051685">
    <property type="entry name" value="Ycf3/AcsC/BcsC/TPR_MFPF"/>
</dbReference>
<dbReference type="Pfam" id="PF13432">
    <property type="entry name" value="TPR_16"/>
    <property type="match status" value="2"/>
</dbReference>
<feature type="repeat" description="TPR" evidence="3">
    <location>
        <begin position="149"/>
        <end position="182"/>
    </location>
</feature>
<dbReference type="SMART" id="SM00028">
    <property type="entry name" value="TPR"/>
    <property type="match status" value="3"/>
</dbReference>
<dbReference type="PANTHER" id="PTHR44943:SF8">
    <property type="entry name" value="TPR REPEAT-CONTAINING PROTEIN MJ0263"/>
    <property type="match status" value="1"/>
</dbReference>
<evidence type="ECO:0000256" key="1">
    <source>
        <dbReference type="ARBA" id="ARBA00022737"/>
    </source>
</evidence>
<gene>
    <name evidence="4" type="ORF">SAMN04488089_11459</name>
</gene>
<comment type="caution">
    <text evidence="4">The sequence shown here is derived from an EMBL/GenBank/DDBJ whole genome shotgun (WGS) entry which is preliminary data.</text>
</comment>
<keyword evidence="5" id="KW-1185">Reference proteome</keyword>
<dbReference type="SUPFAM" id="SSF48452">
    <property type="entry name" value="TPR-like"/>
    <property type="match status" value="1"/>
</dbReference>
<dbReference type="RefSeq" id="WP_041893916.1">
    <property type="nucleotide sequence ID" value="NZ_CP010817.1"/>
</dbReference>
<keyword evidence="1" id="KW-0677">Repeat</keyword>
<dbReference type="PROSITE" id="PS51257">
    <property type="entry name" value="PROKAR_LIPOPROTEIN"/>
    <property type="match status" value="1"/>
</dbReference>
<evidence type="ECO:0000256" key="3">
    <source>
        <dbReference type="PROSITE-ProRule" id="PRU00339"/>
    </source>
</evidence>
<organism evidence="4 5">
    <name type="scientific">Myroides profundi</name>
    <dbReference type="NCBI Taxonomy" id="480520"/>
    <lineage>
        <taxon>Bacteria</taxon>
        <taxon>Pseudomonadati</taxon>
        <taxon>Bacteroidota</taxon>
        <taxon>Flavobacteriia</taxon>
        <taxon>Flavobacteriales</taxon>
        <taxon>Flavobacteriaceae</taxon>
        <taxon>Myroides</taxon>
    </lineage>
</organism>